<organism evidence="2 3">
    <name type="scientific">Aspergillus parasiticus (strain ATCC 56775 / NRRL 5862 / SRRC 143 / SU-1)</name>
    <dbReference type="NCBI Taxonomy" id="1403190"/>
    <lineage>
        <taxon>Eukaryota</taxon>
        <taxon>Fungi</taxon>
        <taxon>Dikarya</taxon>
        <taxon>Ascomycota</taxon>
        <taxon>Pezizomycotina</taxon>
        <taxon>Eurotiomycetes</taxon>
        <taxon>Eurotiomycetidae</taxon>
        <taxon>Eurotiales</taxon>
        <taxon>Aspergillaceae</taxon>
        <taxon>Aspergillus</taxon>
        <taxon>Aspergillus subgen. Circumdati</taxon>
    </lineage>
</organism>
<comment type="caution">
    <text evidence="2">The sequence shown here is derived from an EMBL/GenBank/DDBJ whole genome shotgun (WGS) entry which is preliminary data.</text>
</comment>
<evidence type="ECO:0000313" key="2">
    <source>
        <dbReference type="EMBL" id="KJK63827.1"/>
    </source>
</evidence>
<evidence type="ECO:0000256" key="1">
    <source>
        <dbReference type="SAM" id="MobiDB-lite"/>
    </source>
</evidence>
<accession>A0A0F0IAT3</accession>
<feature type="region of interest" description="Disordered" evidence="1">
    <location>
        <begin position="1"/>
        <end position="80"/>
    </location>
</feature>
<protein>
    <submittedName>
        <fullName evidence="2">Uncharacterized protein</fullName>
    </submittedName>
</protein>
<sequence>MDKLVSKLSGGSHSKDKEGGSSNDRDYVDKGLDSIEKKFGGGRINPDDPKVRETNEKFTDGARSKFESMTGKHVPEKFSN</sequence>
<dbReference type="OrthoDB" id="3050608at2759"/>
<evidence type="ECO:0000313" key="3">
    <source>
        <dbReference type="Proteomes" id="UP000033540"/>
    </source>
</evidence>
<dbReference type="AlphaFoldDB" id="A0A0F0IAT3"/>
<dbReference type="EMBL" id="JZEE01000541">
    <property type="protein sequence ID" value="KJK63827.1"/>
    <property type="molecule type" value="Genomic_DNA"/>
</dbReference>
<name>A0A0F0IAT3_ASPPU</name>
<proteinExistence type="predicted"/>
<gene>
    <name evidence="2" type="ORF">P875_00064723</name>
</gene>
<feature type="compositionally biased region" description="Basic and acidic residues" evidence="1">
    <location>
        <begin position="13"/>
        <end position="66"/>
    </location>
</feature>
<dbReference type="Proteomes" id="UP000033540">
    <property type="component" value="Unassembled WGS sequence"/>
</dbReference>
<reference evidence="2 3" key="1">
    <citation type="submission" date="2015-02" db="EMBL/GenBank/DDBJ databases">
        <title>Draft genome sequence of Aspergillus parasiticus SU-1.</title>
        <authorList>
            <person name="Yu J."/>
            <person name="Fedorova N."/>
            <person name="Yin Y."/>
            <person name="Losada L."/>
            <person name="Zafar N."/>
            <person name="Taujale R."/>
            <person name="Ehrlich K.C."/>
            <person name="Bhatnagar D."/>
            <person name="Cleveland T.E."/>
            <person name="Bennett J.W."/>
            <person name="Nierman W.C."/>
        </authorList>
    </citation>
    <scope>NUCLEOTIDE SEQUENCE [LARGE SCALE GENOMIC DNA]</scope>
    <source>
        <strain evidence="3">ATCC 56775 / NRRL 5862 / SRRC 143 / SU-1</strain>
    </source>
</reference>